<feature type="domain" description="Tetrapyrrole biosynthesis uroporphyrinogen III synthase" evidence="10">
    <location>
        <begin position="13"/>
        <end position="242"/>
    </location>
</feature>
<dbReference type="EMBL" id="LR217725">
    <property type="protein sequence ID" value="VFP86885.1"/>
    <property type="molecule type" value="Genomic_DNA"/>
</dbReference>
<evidence type="ECO:0000259" key="10">
    <source>
        <dbReference type="Pfam" id="PF02602"/>
    </source>
</evidence>
<proteinExistence type="inferred from homology"/>
<dbReference type="PANTHER" id="PTHR38042:SF1">
    <property type="entry name" value="UROPORPHYRINOGEN-III SYNTHASE, CHLOROPLASTIC"/>
    <property type="match status" value="1"/>
</dbReference>
<dbReference type="Proteomes" id="UP000294462">
    <property type="component" value="Chromosome"/>
</dbReference>
<evidence type="ECO:0000313" key="11">
    <source>
        <dbReference type="EMBL" id="VFP86885.1"/>
    </source>
</evidence>
<gene>
    <name evidence="11" type="primary">hemD</name>
    <name evidence="11" type="ORF">ERCIPSTX3056_311</name>
</gene>
<dbReference type="GO" id="GO:0006780">
    <property type="term" value="P:uroporphyrinogen III biosynthetic process"/>
    <property type="evidence" value="ECO:0007669"/>
    <property type="project" value="UniProtKB-UniRule"/>
</dbReference>
<dbReference type="InterPro" id="IPR039793">
    <property type="entry name" value="UROS/Hem4"/>
</dbReference>
<reference evidence="11 12" key="1">
    <citation type="submission" date="2019-02" db="EMBL/GenBank/DDBJ databases">
        <authorList>
            <person name="Manzano-Marin A."/>
            <person name="Manzano-Marin A."/>
        </authorList>
    </citation>
    <scope>NUCLEOTIDE SEQUENCE [LARGE SCALE GENOMIC DNA]</scope>
    <source>
        <strain evidence="11 12">ErCipseudotaxifoliae</strain>
    </source>
</reference>
<comment type="similarity">
    <text evidence="2 9">Belongs to the uroporphyrinogen-III synthase family.</text>
</comment>
<dbReference type="SUPFAM" id="SSF69618">
    <property type="entry name" value="HemD-like"/>
    <property type="match status" value="1"/>
</dbReference>
<protein>
    <recommendedName>
        <fullName evidence="7 9">Uroporphyrinogen-III synthase</fullName>
        <ecNumber evidence="3 9">4.2.1.75</ecNumber>
    </recommendedName>
</protein>
<dbReference type="OrthoDB" id="9787650at2"/>
<dbReference type="AlphaFoldDB" id="A0A451DJJ1"/>
<dbReference type="InterPro" id="IPR036108">
    <property type="entry name" value="4pyrrol_syn_uPrphyn_synt_sf"/>
</dbReference>
<comment type="pathway">
    <text evidence="1 9">Porphyrin-containing compound metabolism; protoporphyrin-IX biosynthesis; coproporphyrinogen-III from 5-aminolevulinate: step 3/4.</text>
</comment>
<dbReference type="PANTHER" id="PTHR38042">
    <property type="entry name" value="UROPORPHYRINOGEN-III SYNTHASE, CHLOROPLASTIC"/>
    <property type="match status" value="1"/>
</dbReference>
<sequence length="247" mass="28102">MNILVTRPSPSSDELVGSLRNLGRKAWAFPLIEFSPGSQLDILPERLKALERGDLVLILSRNVIYYAELILTREAISWPKILNYYAIGPSTAIAFYTATGYTISWPHQQATSETLIQVIPVQYVKGKNILILCGNGGRTLLRETLLSYGAQVELIECYQRCEKCYHGEKEGKRWREKGINTLIVTSGEMLRQLYRLFPHKDREEWLLKCRLIIVSERLKALANTLGWHDVYVSSGSDNNALLNFILS</sequence>
<dbReference type="CDD" id="cd06578">
    <property type="entry name" value="HemD"/>
    <property type="match status" value="1"/>
</dbReference>
<dbReference type="EC" id="4.2.1.75" evidence="3 9"/>
<comment type="function">
    <text evidence="6 9">Catalyzes cyclization of the linear tetrapyrrole, hydroxymethylbilane, to the macrocyclic uroporphyrinogen III.</text>
</comment>
<dbReference type="Gene3D" id="3.40.50.10090">
    <property type="match status" value="2"/>
</dbReference>
<dbReference type="RefSeq" id="WP_072666216.1">
    <property type="nucleotide sequence ID" value="NZ_LR217725.1"/>
</dbReference>
<dbReference type="Pfam" id="PF02602">
    <property type="entry name" value="HEM4"/>
    <property type="match status" value="1"/>
</dbReference>
<evidence type="ECO:0000256" key="4">
    <source>
        <dbReference type="ARBA" id="ARBA00023239"/>
    </source>
</evidence>
<evidence type="ECO:0000256" key="1">
    <source>
        <dbReference type="ARBA" id="ARBA00004772"/>
    </source>
</evidence>
<dbReference type="KEGG" id="ehd:ERCIPSTX3056_311"/>
<evidence type="ECO:0000256" key="5">
    <source>
        <dbReference type="ARBA" id="ARBA00023244"/>
    </source>
</evidence>
<accession>A0A451DJJ1</accession>
<dbReference type="GO" id="GO:0004852">
    <property type="term" value="F:uroporphyrinogen-III synthase activity"/>
    <property type="evidence" value="ECO:0007669"/>
    <property type="project" value="UniProtKB-UniRule"/>
</dbReference>
<evidence type="ECO:0000256" key="2">
    <source>
        <dbReference type="ARBA" id="ARBA00008133"/>
    </source>
</evidence>
<keyword evidence="4 9" id="KW-0456">Lyase</keyword>
<dbReference type="GO" id="GO:0006782">
    <property type="term" value="P:protoporphyrinogen IX biosynthetic process"/>
    <property type="evidence" value="ECO:0007669"/>
    <property type="project" value="UniProtKB-UniRule"/>
</dbReference>
<evidence type="ECO:0000256" key="7">
    <source>
        <dbReference type="ARBA" id="ARBA00040167"/>
    </source>
</evidence>
<keyword evidence="12" id="KW-1185">Reference proteome</keyword>
<comment type="catalytic activity">
    <reaction evidence="8 9">
        <text>hydroxymethylbilane = uroporphyrinogen III + H2O</text>
        <dbReference type="Rhea" id="RHEA:18965"/>
        <dbReference type="ChEBI" id="CHEBI:15377"/>
        <dbReference type="ChEBI" id="CHEBI:57308"/>
        <dbReference type="ChEBI" id="CHEBI:57845"/>
        <dbReference type="EC" id="4.2.1.75"/>
    </reaction>
</comment>
<evidence type="ECO:0000256" key="6">
    <source>
        <dbReference type="ARBA" id="ARBA00037589"/>
    </source>
</evidence>
<evidence type="ECO:0000256" key="8">
    <source>
        <dbReference type="ARBA" id="ARBA00048617"/>
    </source>
</evidence>
<keyword evidence="5 9" id="KW-0627">Porphyrin biosynthesis</keyword>
<dbReference type="NCBIfam" id="NF004582">
    <property type="entry name" value="PRK05928.1-1"/>
    <property type="match status" value="1"/>
</dbReference>
<organism evidence="11 12">
    <name type="scientific">Candidatus Erwinia haradaeae</name>
    <dbReference type="NCBI Taxonomy" id="1922217"/>
    <lineage>
        <taxon>Bacteria</taxon>
        <taxon>Pseudomonadati</taxon>
        <taxon>Pseudomonadota</taxon>
        <taxon>Gammaproteobacteria</taxon>
        <taxon>Enterobacterales</taxon>
        <taxon>Erwiniaceae</taxon>
        <taxon>Erwinia</taxon>
    </lineage>
</organism>
<evidence type="ECO:0000313" key="12">
    <source>
        <dbReference type="Proteomes" id="UP000294462"/>
    </source>
</evidence>
<name>A0A451DJJ1_9GAMM</name>
<evidence type="ECO:0000256" key="3">
    <source>
        <dbReference type="ARBA" id="ARBA00013109"/>
    </source>
</evidence>
<dbReference type="InterPro" id="IPR003754">
    <property type="entry name" value="4pyrrol_synth_uPrphyn_synth"/>
</dbReference>
<dbReference type="UniPathway" id="UPA00251">
    <property type="reaction ID" value="UER00320"/>
</dbReference>
<evidence type="ECO:0000256" key="9">
    <source>
        <dbReference type="RuleBase" id="RU366031"/>
    </source>
</evidence>